<dbReference type="InterPro" id="IPR017907">
    <property type="entry name" value="Znf_RING_CS"/>
</dbReference>
<feature type="transmembrane region" description="Helical" evidence="5">
    <location>
        <begin position="139"/>
        <end position="159"/>
    </location>
</feature>
<keyword evidence="5" id="KW-1133">Transmembrane helix</keyword>
<keyword evidence="3" id="KW-0862">Zinc</keyword>
<dbReference type="EMBL" id="PDUG01000003">
    <property type="protein sequence ID" value="PIC40806.1"/>
    <property type="molecule type" value="Genomic_DNA"/>
</dbReference>
<feature type="domain" description="RING-type" evidence="6">
    <location>
        <begin position="216"/>
        <end position="259"/>
    </location>
</feature>
<evidence type="ECO:0000313" key="8">
    <source>
        <dbReference type="Proteomes" id="UP000230233"/>
    </source>
</evidence>
<name>A0A2G5UNJ4_9PELO</name>
<dbReference type="PANTHER" id="PTHR47156">
    <property type="entry name" value="PROTEIN CBG20824"/>
    <property type="match status" value="1"/>
</dbReference>
<keyword evidence="5" id="KW-0472">Membrane</keyword>
<feature type="transmembrane region" description="Helical" evidence="5">
    <location>
        <begin position="72"/>
        <end position="92"/>
    </location>
</feature>
<proteinExistence type="predicted"/>
<keyword evidence="1" id="KW-0479">Metal-binding</keyword>
<dbReference type="OrthoDB" id="5820913at2759"/>
<protein>
    <recommendedName>
        <fullName evidence="6">RING-type domain-containing protein</fullName>
    </recommendedName>
</protein>
<keyword evidence="2 4" id="KW-0863">Zinc-finger</keyword>
<evidence type="ECO:0000259" key="6">
    <source>
        <dbReference type="PROSITE" id="PS50089"/>
    </source>
</evidence>
<sequence>MITPPFLTNYIQLANIAVTIIASVAAYILTPIFYESDYFKRLNVAFIATAIFIGFVGGSYNSLSEYVSKSKLIISFFTIFSCGLTAKIWIFYQHDADLLGLFYIFFVCNVTSAIIYVFVHKHIGEYQMKYRGSCGRTFFISLMFGINALILVLGITIGAEYEPKFGIIFFQCYYSFFTASLVDFVVGLGGGLQDYEPVHIELPRRNNHRTTAYPGCPICIQKFSETEIPRVLKCGHTICQQCARNLKGETNKIQCPTCRQETIVEGSIESLPKNFAVLDIQQEN</sequence>
<reference evidence="8" key="1">
    <citation type="submission" date="2017-10" db="EMBL/GenBank/DDBJ databases">
        <title>Rapid genome shrinkage in a self-fertile nematode reveals novel sperm competition proteins.</title>
        <authorList>
            <person name="Yin D."/>
            <person name="Schwarz E.M."/>
            <person name="Thomas C.G."/>
            <person name="Felde R.L."/>
            <person name="Korf I.F."/>
            <person name="Cutter A.D."/>
            <person name="Schartner C.M."/>
            <person name="Ralston E.J."/>
            <person name="Meyer B.J."/>
            <person name="Haag E.S."/>
        </authorList>
    </citation>
    <scope>NUCLEOTIDE SEQUENCE [LARGE SCALE GENOMIC DNA]</scope>
    <source>
        <strain evidence="8">JU1422</strain>
    </source>
</reference>
<dbReference type="SMART" id="SM00184">
    <property type="entry name" value="RING"/>
    <property type="match status" value="1"/>
</dbReference>
<dbReference type="AlphaFoldDB" id="A0A2G5UNJ4"/>
<gene>
    <name evidence="7" type="primary">Cnig_chr_III.g8429</name>
    <name evidence="7" type="ORF">B9Z55_008429</name>
</gene>
<dbReference type="Proteomes" id="UP000230233">
    <property type="component" value="Chromosome III"/>
</dbReference>
<dbReference type="Pfam" id="PF14634">
    <property type="entry name" value="zf-RING_5"/>
    <property type="match status" value="1"/>
</dbReference>
<accession>A0A2G5UNJ4</accession>
<comment type="caution">
    <text evidence="7">The sequence shown here is derived from an EMBL/GenBank/DDBJ whole genome shotgun (WGS) entry which is preliminary data.</text>
</comment>
<dbReference type="PANTHER" id="PTHR47156:SF10">
    <property type="entry name" value="E3 UBIQUITIN-PROTEIN LIGASE TRIM-21-RELATED"/>
    <property type="match status" value="1"/>
</dbReference>
<dbReference type="PROSITE" id="PS50089">
    <property type="entry name" value="ZF_RING_2"/>
    <property type="match status" value="1"/>
</dbReference>
<evidence type="ECO:0000256" key="1">
    <source>
        <dbReference type="ARBA" id="ARBA00022723"/>
    </source>
</evidence>
<evidence type="ECO:0000256" key="2">
    <source>
        <dbReference type="ARBA" id="ARBA00022771"/>
    </source>
</evidence>
<evidence type="ECO:0000313" key="7">
    <source>
        <dbReference type="EMBL" id="PIC40806.1"/>
    </source>
</evidence>
<keyword evidence="5" id="KW-0812">Transmembrane</keyword>
<dbReference type="GO" id="GO:0008270">
    <property type="term" value="F:zinc ion binding"/>
    <property type="evidence" value="ECO:0007669"/>
    <property type="project" value="UniProtKB-KW"/>
</dbReference>
<dbReference type="PROSITE" id="PS00518">
    <property type="entry name" value="ZF_RING_1"/>
    <property type="match status" value="1"/>
</dbReference>
<keyword evidence="8" id="KW-1185">Reference proteome</keyword>
<evidence type="ECO:0000256" key="5">
    <source>
        <dbReference type="SAM" id="Phobius"/>
    </source>
</evidence>
<feature type="transmembrane region" description="Helical" evidence="5">
    <location>
        <begin position="12"/>
        <end position="30"/>
    </location>
</feature>
<dbReference type="InterPro" id="IPR001841">
    <property type="entry name" value="Znf_RING"/>
</dbReference>
<feature type="transmembrane region" description="Helical" evidence="5">
    <location>
        <begin position="98"/>
        <end position="119"/>
    </location>
</feature>
<dbReference type="InterPro" id="IPR013083">
    <property type="entry name" value="Znf_RING/FYVE/PHD"/>
</dbReference>
<organism evidence="7 8">
    <name type="scientific">Caenorhabditis nigoni</name>
    <dbReference type="NCBI Taxonomy" id="1611254"/>
    <lineage>
        <taxon>Eukaryota</taxon>
        <taxon>Metazoa</taxon>
        <taxon>Ecdysozoa</taxon>
        <taxon>Nematoda</taxon>
        <taxon>Chromadorea</taxon>
        <taxon>Rhabditida</taxon>
        <taxon>Rhabditina</taxon>
        <taxon>Rhabditomorpha</taxon>
        <taxon>Rhabditoidea</taxon>
        <taxon>Rhabditidae</taxon>
        <taxon>Peloderinae</taxon>
        <taxon>Caenorhabditis</taxon>
    </lineage>
</organism>
<dbReference type="SUPFAM" id="SSF57850">
    <property type="entry name" value="RING/U-box"/>
    <property type="match status" value="1"/>
</dbReference>
<feature type="transmembrane region" description="Helical" evidence="5">
    <location>
        <begin position="42"/>
        <end position="60"/>
    </location>
</feature>
<evidence type="ECO:0000256" key="4">
    <source>
        <dbReference type="PROSITE-ProRule" id="PRU00175"/>
    </source>
</evidence>
<evidence type="ECO:0000256" key="3">
    <source>
        <dbReference type="ARBA" id="ARBA00022833"/>
    </source>
</evidence>
<dbReference type="InterPro" id="IPR052667">
    <property type="entry name" value="E3_ubiquitin-ligase_RING"/>
</dbReference>
<dbReference type="STRING" id="1611254.A0A2G5UNJ4"/>
<dbReference type="Gene3D" id="3.30.40.10">
    <property type="entry name" value="Zinc/RING finger domain, C3HC4 (zinc finger)"/>
    <property type="match status" value="1"/>
</dbReference>
<feature type="transmembrane region" description="Helical" evidence="5">
    <location>
        <begin position="165"/>
        <end position="186"/>
    </location>
</feature>